<dbReference type="PANTHER" id="PTHR34216">
    <property type="match status" value="1"/>
</dbReference>
<dbReference type="AlphaFoldDB" id="A0A1P8KFW3"/>
<evidence type="ECO:0000256" key="2">
    <source>
        <dbReference type="ARBA" id="ARBA00022729"/>
    </source>
</evidence>
<sequence length="242" mass="26660">MYHQTEEAPPKGAPMRGLVVAPETLRRHMGALARLGYRGLSMSGLEPYLRGEKRGKVFGITFDDGYENNLIHALPVLTHFGFSSTCYVVAGMVGQTNRWDAEKGIAQIPLMDAEQLQSWVNAGQEVGSHTVSHAMLATLNAEQQAAEIQQSKVMLESMVQQPGGVRHFCYPYGSLNEASVTAVRTAGYATATTTERGRVVLNGALDVLRLPRVLVSRTTAWPQLVWKCMTAYEDERSSRYAK</sequence>
<gene>
    <name evidence="4" type="ORF">RS694_09615</name>
</gene>
<evidence type="ECO:0000313" key="4">
    <source>
        <dbReference type="EMBL" id="APW44792.1"/>
    </source>
</evidence>
<reference evidence="4 5" key="1">
    <citation type="submission" date="2017-01" db="EMBL/GenBank/DDBJ databases">
        <authorList>
            <person name="Mah S.A."/>
            <person name="Swanson W.J."/>
            <person name="Moy G.W."/>
            <person name="Vacquier V.D."/>
        </authorList>
    </citation>
    <scope>NUCLEOTIDE SEQUENCE [LARGE SCALE GENOMIC DNA]</scope>
    <source>
        <strain evidence="4 5">DSM 22694</strain>
    </source>
</reference>
<feature type="domain" description="NodB homology" evidence="3">
    <location>
        <begin position="56"/>
        <end position="242"/>
    </location>
</feature>
<dbReference type="Gene3D" id="3.20.20.370">
    <property type="entry name" value="Glycoside hydrolase/deacetylase"/>
    <property type="match status" value="1"/>
</dbReference>
<dbReference type="Pfam" id="PF01522">
    <property type="entry name" value="Polysacc_deac_1"/>
    <property type="match status" value="1"/>
</dbReference>
<comment type="subcellular location">
    <subcellularLocation>
        <location evidence="1">Secreted</location>
    </subcellularLocation>
</comment>
<dbReference type="InterPro" id="IPR002509">
    <property type="entry name" value="NODB_dom"/>
</dbReference>
<dbReference type="CDD" id="cd10918">
    <property type="entry name" value="CE4_NodB_like_5s_6s"/>
    <property type="match status" value="1"/>
</dbReference>
<accession>A0A1P8KFW3</accession>
<evidence type="ECO:0000313" key="5">
    <source>
        <dbReference type="Proteomes" id="UP000186110"/>
    </source>
</evidence>
<dbReference type="Proteomes" id="UP000186110">
    <property type="component" value="Chromosome"/>
</dbReference>
<organism evidence="4 5">
    <name type="scientific">Rhodoferax saidenbachensis</name>
    <dbReference type="NCBI Taxonomy" id="1484693"/>
    <lineage>
        <taxon>Bacteria</taxon>
        <taxon>Pseudomonadati</taxon>
        <taxon>Pseudomonadota</taxon>
        <taxon>Betaproteobacteria</taxon>
        <taxon>Burkholderiales</taxon>
        <taxon>Comamonadaceae</taxon>
        <taxon>Rhodoferax</taxon>
    </lineage>
</organism>
<dbReference type="STRING" id="1484693.RS694_09615"/>
<dbReference type="PROSITE" id="PS51677">
    <property type="entry name" value="NODB"/>
    <property type="match status" value="1"/>
</dbReference>
<dbReference type="GO" id="GO:0005576">
    <property type="term" value="C:extracellular region"/>
    <property type="evidence" value="ECO:0007669"/>
    <property type="project" value="UniProtKB-SubCell"/>
</dbReference>
<protein>
    <recommendedName>
        <fullName evidence="3">NodB homology domain-containing protein</fullName>
    </recommendedName>
</protein>
<dbReference type="GO" id="GO:0016810">
    <property type="term" value="F:hydrolase activity, acting on carbon-nitrogen (but not peptide) bonds"/>
    <property type="evidence" value="ECO:0007669"/>
    <property type="project" value="InterPro"/>
</dbReference>
<name>A0A1P8KFW3_9BURK</name>
<evidence type="ECO:0000259" key="3">
    <source>
        <dbReference type="PROSITE" id="PS51677"/>
    </source>
</evidence>
<keyword evidence="2" id="KW-0732">Signal</keyword>
<dbReference type="KEGG" id="rsb:RS694_09615"/>
<dbReference type="InterPro" id="IPR051398">
    <property type="entry name" value="Polysacch_Deacetylase"/>
</dbReference>
<proteinExistence type="predicted"/>
<dbReference type="InterPro" id="IPR011330">
    <property type="entry name" value="Glyco_hydro/deAcase_b/a-brl"/>
</dbReference>
<dbReference type="EMBL" id="CP019239">
    <property type="protein sequence ID" value="APW44792.1"/>
    <property type="molecule type" value="Genomic_DNA"/>
</dbReference>
<evidence type="ECO:0000256" key="1">
    <source>
        <dbReference type="ARBA" id="ARBA00004613"/>
    </source>
</evidence>
<dbReference type="PANTHER" id="PTHR34216:SF3">
    <property type="entry name" value="POLY-BETA-1,6-N-ACETYL-D-GLUCOSAMINE N-DEACETYLASE"/>
    <property type="match status" value="1"/>
</dbReference>
<keyword evidence="5" id="KW-1185">Reference proteome</keyword>
<dbReference type="GO" id="GO:0005975">
    <property type="term" value="P:carbohydrate metabolic process"/>
    <property type="evidence" value="ECO:0007669"/>
    <property type="project" value="InterPro"/>
</dbReference>
<dbReference type="SUPFAM" id="SSF88713">
    <property type="entry name" value="Glycoside hydrolase/deacetylase"/>
    <property type="match status" value="1"/>
</dbReference>